<dbReference type="InterPro" id="IPR005685">
    <property type="entry name" value="IHF_beta"/>
</dbReference>
<dbReference type="NCBIfam" id="TIGR00988">
    <property type="entry name" value="hip"/>
    <property type="match status" value="1"/>
</dbReference>
<evidence type="ECO:0000313" key="12">
    <source>
        <dbReference type="Proteomes" id="UP000609531"/>
    </source>
</evidence>
<sequence>MIKSELVTRLALQNPHLYQREVEGVLNAVLDEISDALRDRNRVELRGFGAFSVRLRGPRIGRNPRTGESVPVEEKAAPFFRTGKEMRERINNADDDGMSRAAE</sequence>
<feature type="region of interest" description="Disordered" evidence="10">
    <location>
        <begin position="59"/>
        <end position="103"/>
    </location>
</feature>
<keyword evidence="5 9" id="KW-0238">DNA-binding</keyword>
<dbReference type="GO" id="GO:0006417">
    <property type="term" value="P:regulation of translation"/>
    <property type="evidence" value="ECO:0007669"/>
    <property type="project" value="UniProtKB-KW"/>
</dbReference>
<dbReference type="NCBIfam" id="NF001222">
    <property type="entry name" value="PRK00199.1"/>
    <property type="match status" value="1"/>
</dbReference>
<keyword evidence="3 9" id="KW-0810">Translation regulation</keyword>
<evidence type="ECO:0000256" key="10">
    <source>
        <dbReference type="SAM" id="MobiDB-lite"/>
    </source>
</evidence>
<keyword evidence="4 9" id="KW-0805">Transcription regulation</keyword>
<evidence type="ECO:0000256" key="6">
    <source>
        <dbReference type="ARBA" id="ARBA00023163"/>
    </source>
</evidence>
<gene>
    <name evidence="11" type="ORF">JCR33_11115</name>
</gene>
<keyword evidence="12" id="KW-1185">Reference proteome</keyword>
<dbReference type="GO" id="GO:0005829">
    <property type="term" value="C:cytosol"/>
    <property type="evidence" value="ECO:0007669"/>
    <property type="project" value="TreeGrafter"/>
</dbReference>
<dbReference type="SMART" id="SM00411">
    <property type="entry name" value="BHL"/>
    <property type="match status" value="1"/>
</dbReference>
<dbReference type="PRINTS" id="PR01727">
    <property type="entry name" value="DNABINDINGHU"/>
</dbReference>
<protein>
    <recommendedName>
        <fullName evidence="2 9">Integration host factor subunit beta</fullName>
    </recommendedName>
</protein>
<dbReference type="CDD" id="cd13836">
    <property type="entry name" value="IHF_B"/>
    <property type="match status" value="1"/>
</dbReference>
<proteinExistence type="inferred from homology"/>
<evidence type="ECO:0000256" key="5">
    <source>
        <dbReference type="ARBA" id="ARBA00023125"/>
    </source>
</evidence>
<dbReference type="GO" id="GO:0006310">
    <property type="term" value="P:DNA recombination"/>
    <property type="evidence" value="ECO:0007669"/>
    <property type="project" value="UniProtKB-KW"/>
</dbReference>
<evidence type="ECO:0000256" key="8">
    <source>
        <dbReference type="RuleBase" id="RU003939"/>
    </source>
</evidence>
<dbReference type="InterPro" id="IPR010992">
    <property type="entry name" value="IHF-like_DNA-bd_dom_sf"/>
</dbReference>
<keyword evidence="7 9" id="KW-0233">DNA recombination</keyword>
<dbReference type="InterPro" id="IPR020816">
    <property type="entry name" value="Histone-like_DNA-bd_CS"/>
</dbReference>
<organism evidence="11 12">
    <name type="scientific">Acuticoccus mangrovi</name>
    <dbReference type="NCBI Taxonomy" id="2796142"/>
    <lineage>
        <taxon>Bacteria</taxon>
        <taxon>Pseudomonadati</taxon>
        <taxon>Pseudomonadota</taxon>
        <taxon>Alphaproteobacteria</taxon>
        <taxon>Hyphomicrobiales</taxon>
        <taxon>Amorphaceae</taxon>
        <taxon>Acuticoccus</taxon>
    </lineage>
</organism>
<dbReference type="AlphaFoldDB" id="A0A934IQ43"/>
<dbReference type="PANTHER" id="PTHR33175:SF5">
    <property type="entry name" value="INTEGRATION HOST FACTOR SUBUNIT BETA"/>
    <property type="match status" value="1"/>
</dbReference>
<comment type="similarity">
    <text evidence="1 8">Belongs to the bacterial histone-like protein family.</text>
</comment>
<evidence type="ECO:0000256" key="3">
    <source>
        <dbReference type="ARBA" id="ARBA00022845"/>
    </source>
</evidence>
<comment type="function">
    <text evidence="9">This protein is one of the two subunits of integration host factor, a specific DNA-binding protein that functions in genetic recombination as well as in transcriptional and translational control.</text>
</comment>
<feature type="compositionally biased region" description="Basic and acidic residues" evidence="10">
    <location>
        <begin position="72"/>
        <end position="92"/>
    </location>
</feature>
<accession>A0A934IQ43</accession>
<comment type="caution">
    <text evidence="11">The sequence shown here is derived from an EMBL/GenBank/DDBJ whole genome shotgun (WGS) entry which is preliminary data.</text>
</comment>
<dbReference type="Pfam" id="PF00216">
    <property type="entry name" value="Bac_DNA_binding"/>
    <property type="match status" value="1"/>
</dbReference>
<evidence type="ECO:0000256" key="9">
    <source>
        <dbReference type="RuleBase" id="RU003941"/>
    </source>
</evidence>
<evidence type="ECO:0000256" key="4">
    <source>
        <dbReference type="ARBA" id="ARBA00023015"/>
    </source>
</evidence>
<evidence type="ECO:0000256" key="2">
    <source>
        <dbReference type="ARBA" id="ARBA00018700"/>
    </source>
</evidence>
<dbReference type="GO" id="GO:0006355">
    <property type="term" value="P:regulation of DNA-templated transcription"/>
    <property type="evidence" value="ECO:0007669"/>
    <property type="project" value="InterPro"/>
</dbReference>
<dbReference type="RefSeq" id="WP_198882116.1">
    <property type="nucleotide sequence ID" value="NZ_JAEKJA010000007.1"/>
</dbReference>
<dbReference type="PROSITE" id="PS00045">
    <property type="entry name" value="HISTONE_LIKE"/>
    <property type="match status" value="1"/>
</dbReference>
<comment type="subunit">
    <text evidence="9">Heterodimer of an alpha and a beta chain.</text>
</comment>
<dbReference type="GO" id="GO:0005694">
    <property type="term" value="C:chromosome"/>
    <property type="evidence" value="ECO:0007669"/>
    <property type="project" value="InterPro"/>
</dbReference>
<dbReference type="GO" id="GO:0003677">
    <property type="term" value="F:DNA binding"/>
    <property type="evidence" value="ECO:0007669"/>
    <property type="project" value="UniProtKB-KW"/>
</dbReference>
<keyword evidence="6 9" id="KW-0804">Transcription</keyword>
<name>A0A934IQ43_9HYPH</name>
<dbReference type="PANTHER" id="PTHR33175">
    <property type="entry name" value="DNA-BINDING PROTEIN HU"/>
    <property type="match status" value="1"/>
</dbReference>
<reference evidence="11" key="1">
    <citation type="submission" date="2020-12" db="EMBL/GenBank/DDBJ databases">
        <title>Bacterial taxonomy.</title>
        <authorList>
            <person name="Pan X."/>
        </authorList>
    </citation>
    <scope>NUCLEOTIDE SEQUENCE</scope>
    <source>
        <strain evidence="11">B2012</strain>
    </source>
</reference>
<dbReference type="Gene3D" id="4.10.520.10">
    <property type="entry name" value="IHF-like DNA-binding proteins"/>
    <property type="match status" value="1"/>
</dbReference>
<evidence type="ECO:0000313" key="11">
    <source>
        <dbReference type="EMBL" id="MBJ3776242.1"/>
    </source>
</evidence>
<dbReference type="Proteomes" id="UP000609531">
    <property type="component" value="Unassembled WGS sequence"/>
</dbReference>
<dbReference type="GO" id="GO:0030527">
    <property type="term" value="F:structural constituent of chromatin"/>
    <property type="evidence" value="ECO:0007669"/>
    <property type="project" value="InterPro"/>
</dbReference>
<evidence type="ECO:0000256" key="1">
    <source>
        <dbReference type="ARBA" id="ARBA00010529"/>
    </source>
</evidence>
<evidence type="ECO:0000256" key="7">
    <source>
        <dbReference type="ARBA" id="ARBA00023172"/>
    </source>
</evidence>
<dbReference type="EMBL" id="JAEKJA010000007">
    <property type="protein sequence ID" value="MBJ3776242.1"/>
    <property type="molecule type" value="Genomic_DNA"/>
</dbReference>
<dbReference type="InterPro" id="IPR000119">
    <property type="entry name" value="Hist_DNA-bd"/>
</dbReference>
<dbReference type="SUPFAM" id="SSF47729">
    <property type="entry name" value="IHF-like DNA-binding proteins"/>
    <property type="match status" value="1"/>
</dbReference>